<comment type="caution">
    <text evidence="1">The sequence shown here is derived from an EMBL/GenBank/DDBJ whole genome shotgun (WGS) entry which is preliminary data.</text>
</comment>
<gene>
    <name evidence="1" type="ORF">F3I20_22025</name>
</gene>
<reference evidence="1 2" key="1">
    <citation type="submission" date="2019-09" db="EMBL/GenBank/DDBJ databases">
        <title>Genomic diversity of phyloplane-associated Pantoea species in Pakistan cotton crop.</title>
        <authorList>
            <person name="Tufail M.R."/>
            <person name="Cook D.R."/>
        </authorList>
    </citation>
    <scope>NUCLEOTIDE SEQUENCE [LARGE SCALE GENOMIC DNA]</scope>
    <source>
        <strain evidence="1 2">B_8</strain>
    </source>
</reference>
<evidence type="ECO:0000313" key="1">
    <source>
        <dbReference type="EMBL" id="KAA6118685.1"/>
    </source>
</evidence>
<organism evidence="1 2">
    <name type="scientific">Candidatus Pantoea gossypiicola</name>
    <dbReference type="NCBI Taxonomy" id="2608008"/>
    <lineage>
        <taxon>Bacteria</taxon>
        <taxon>Pseudomonadati</taxon>
        <taxon>Pseudomonadota</taxon>
        <taxon>Gammaproteobacteria</taxon>
        <taxon>Enterobacterales</taxon>
        <taxon>Erwiniaceae</taxon>
        <taxon>Pantoea</taxon>
    </lineage>
</organism>
<dbReference type="EMBL" id="VWVM01000027">
    <property type="protein sequence ID" value="KAA6118685.1"/>
    <property type="molecule type" value="Genomic_DNA"/>
</dbReference>
<protein>
    <submittedName>
        <fullName evidence="1">Uncharacterized protein</fullName>
    </submittedName>
</protein>
<evidence type="ECO:0000313" key="2">
    <source>
        <dbReference type="Proteomes" id="UP000324255"/>
    </source>
</evidence>
<proteinExistence type="predicted"/>
<name>A0AB34CDT9_9GAMM</name>
<dbReference type="RefSeq" id="WP_150015731.1">
    <property type="nucleotide sequence ID" value="NZ_VWVM01000027.1"/>
</dbReference>
<sequence>MFGLFKAFRLWLCVSLIGLVAGLCVLVVIFHSRATAAESRSSQLQSDNDLQSRVIAQRALTFQRFNEIAAATERQTQTTTMESEKRVVIYREKLVRVKAADELIDNSVACGLLDYAKRLRAAAVRGTSENANESGNRTVTACKLTYRQAVLWIDPLLSALDEANGKLYAIQQAEKTRLSK</sequence>
<keyword evidence="2" id="KW-1185">Reference proteome</keyword>
<dbReference type="Proteomes" id="UP000324255">
    <property type="component" value="Unassembled WGS sequence"/>
</dbReference>
<accession>A0AB34CDT9</accession>
<dbReference type="AlphaFoldDB" id="A0AB34CDT9"/>